<feature type="region of interest" description="Disordered" evidence="1">
    <location>
        <begin position="86"/>
        <end position="130"/>
    </location>
</feature>
<protein>
    <submittedName>
        <fullName evidence="2">Uncharacterized protein</fullName>
    </submittedName>
</protein>
<proteinExistence type="predicted"/>
<reference evidence="2" key="1">
    <citation type="submission" date="2023-03" db="EMBL/GenBank/DDBJ databases">
        <title>Massive genome expansion in bonnet fungi (Mycena s.s.) driven by repeated elements and novel gene families across ecological guilds.</title>
        <authorList>
            <consortium name="Lawrence Berkeley National Laboratory"/>
            <person name="Harder C.B."/>
            <person name="Miyauchi S."/>
            <person name="Viragh M."/>
            <person name="Kuo A."/>
            <person name="Thoen E."/>
            <person name="Andreopoulos B."/>
            <person name="Lu D."/>
            <person name="Skrede I."/>
            <person name="Drula E."/>
            <person name="Henrissat B."/>
            <person name="Morin E."/>
            <person name="Kohler A."/>
            <person name="Barry K."/>
            <person name="LaButti K."/>
            <person name="Morin E."/>
            <person name="Salamov A."/>
            <person name="Lipzen A."/>
            <person name="Mereny Z."/>
            <person name="Hegedus B."/>
            <person name="Baldrian P."/>
            <person name="Stursova M."/>
            <person name="Weitz H."/>
            <person name="Taylor A."/>
            <person name="Grigoriev I.V."/>
            <person name="Nagy L.G."/>
            <person name="Martin F."/>
            <person name="Kauserud H."/>
        </authorList>
    </citation>
    <scope>NUCLEOTIDE SEQUENCE</scope>
    <source>
        <strain evidence="2">9284</strain>
    </source>
</reference>
<evidence type="ECO:0000313" key="2">
    <source>
        <dbReference type="EMBL" id="KAJ7622164.1"/>
    </source>
</evidence>
<accession>A0AAD7BIN6</accession>
<evidence type="ECO:0000313" key="3">
    <source>
        <dbReference type="Proteomes" id="UP001221142"/>
    </source>
</evidence>
<sequence>MPKLVFRPSLSGCSDSTYLVDDNGEAVPGSVQYMPWANPNPHISTPDGSLIERFYPPLPGPPSWVYHGDKNTKTDSDADANITWTIPDSSSNADIPYTPPHAGTSSADGNAVVSPPTLSGLPDGSSVTPTDFESMLADWIPSSIGSFDEPVNDEDVNDEDITDEGVHVDADTNDDFPSTTPGYSWAFNYPLSWTLALGPLEPALMPPRSPTPPTPSELPQPVDMAGAVQEMTLETK</sequence>
<dbReference type="AlphaFoldDB" id="A0AAD7BIN6"/>
<organism evidence="2 3">
    <name type="scientific">Roridomyces roridus</name>
    <dbReference type="NCBI Taxonomy" id="1738132"/>
    <lineage>
        <taxon>Eukaryota</taxon>
        <taxon>Fungi</taxon>
        <taxon>Dikarya</taxon>
        <taxon>Basidiomycota</taxon>
        <taxon>Agaricomycotina</taxon>
        <taxon>Agaricomycetes</taxon>
        <taxon>Agaricomycetidae</taxon>
        <taxon>Agaricales</taxon>
        <taxon>Marasmiineae</taxon>
        <taxon>Mycenaceae</taxon>
        <taxon>Roridomyces</taxon>
    </lineage>
</organism>
<keyword evidence="3" id="KW-1185">Reference proteome</keyword>
<comment type="caution">
    <text evidence="2">The sequence shown here is derived from an EMBL/GenBank/DDBJ whole genome shotgun (WGS) entry which is preliminary data.</text>
</comment>
<name>A0AAD7BIN6_9AGAR</name>
<dbReference type="Proteomes" id="UP001221142">
    <property type="component" value="Unassembled WGS sequence"/>
</dbReference>
<gene>
    <name evidence="2" type="ORF">FB45DRAFT_1031850</name>
</gene>
<evidence type="ECO:0000256" key="1">
    <source>
        <dbReference type="SAM" id="MobiDB-lite"/>
    </source>
</evidence>
<dbReference type="EMBL" id="JARKIF010000015">
    <property type="protein sequence ID" value="KAJ7622164.1"/>
    <property type="molecule type" value="Genomic_DNA"/>
</dbReference>